<evidence type="ECO:0000313" key="3">
    <source>
        <dbReference type="Proteomes" id="UP001237105"/>
    </source>
</evidence>
<dbReference type="Pfam" id="PF03476">
    <property type="entry name" value="MOSC_N"/>
    <property type="match status" value="1"/>
</dbReference>
<reference evidence="2 3" key="1">
    <citation type="submission" date="2023-05" db="EMBL/GenBank/DDBJ databases">
        <title>Draft genome sequence of Streptomyces sp. B-S-A12 isolated from a cave soil in Thailand.</title>
        <authorList>
            <person name="Chamroensaksri N."/>
            <person name="Muangham S."/>
        </authorList>
    </citation>
    <scope>NUCLEOTIDE SEQUENCE [LARGE SCALE GENOMIC DNA]</scope>
    <source>
        <strain evidence="2 3">B-S-A12</strain>
    </source>
</reference>
<dbReference type="Pfam" id="PF03473">
    <property type="entry name" value="MOSC"/>
    <property type="match status" value="1"/>
</dbReference>
<keyword evidence="3" id="KW-1185">Reference proteome</keyword>
<sequence length="237" mass="25633">MTSLGVVVGLARFPVKSMRGEDRERLDLDARGVLGDRLWALRYADGKIGSGKSHRRFRKAPWLIECAAAYDDTADALSVHLPDGARVAPGDPGLAELCGPEAELVREAPDAEPPSYQDQAPVSIVSTASLRALGRLLGDDVPADIRRFRKNIVIDADGDEPWAEEGWTGREVRVGGVLLRITERVPRCVMTTLPQPGVPADGRVLKTLSETRDMRFGVYAEVVTPGAVELGDRVAAN</sequence>
<dbReference type="EMBL" id="JASCIS010000030">
    <property type="protein sequence ID" value="MDI3421967.1"/>
    <property type="molecule type" value="Genomic_DNA"/>
</dbReference>
<dbReference type="Proteomes" id="UP001237105">
    <property type="component" value="Unassembled WGS sequence"/>
</dbReference>
<dbReference type="PANTHER" id="PTHR36930:SF1">
    <property type="entry name" value="MOSC DOMAIN-CONTAINING PROTEIN"/>
    <property type="match status" value="1"/>
</dbReference>
<feature type="domain" description="MOSC" evidence="1">
    <location>
        <begin position="95"/>
        <end position="237"/>
    </location>
</feature>
<name>A0ABT6T270_9ACTN</name>
<accession>A0ABT6T270</accession>
<evidence type="ECO:0000313" key="2">
    <source>
        <dbReference type="EMBL" id="MDI3421967.1"/>
    </source>
</evidence>
<evidence type="ECO:0000259" key="1">
    <source>
        <dbReference type="PROSITE" id="PS51340"/>
    </source>
</evidence>
<dbReference type="InterPro" id="IPR005303">
    <property type="entry name" value="MOCOS_middle"/>
</dbReference>
<dbReference type="InterPro" id="IPR011037">
    <property type="entry name" value="Pyrv_Knase-like_insert_dom_sf"/>
</dbReference>
<dbReference type="Gene3D" id="2.40.33.20">
    <property type="entry name" value="PK beta-barrel domain-like"/>
    <property type="match status" value="1"/>
</dbReference>
<dbReference type="RefSeq" id="WP_282537828.1">
    <property type="nucleotide sequence ID" value="NZ_JASCIS010000030.1"/>
</dbReference>
<gene>
    <name evidence="2" type="ORF">QIT00_26005</name>
</gene>
<dbReference type="InterPro" id="IPR005302">
    <property type="entry name" value="MoCF_Sase_C"/>
</dbReference>
<organism evidence="2 3">
    <name type="scientific">Streptomyces luteolus</name>
    <dbReference type="NCBI Taxonomy" id="3043615"/>
    <lineage>
        <taxon>Bacteria</taxon>
        <taxon>Bacillati</taxon>
        <taxon>Actinomycetota</taxon>
        <taxon>Actinomycetes</taxon>
        <taxon>Kitasatosporales</taxon>
        <taxon>Streptomycetaceae</taxon>
        <taxon>Streptomyces</taxon>
    </lineage>
</organism>
<proteinExistence type="predicted"/>
<dbReference type="InterPro" id="IPR052716">
    <property type="entry name" value="MOSC_domain"/>
</dbReference>
<dbReference type="SUPFAM" id="SSF50800">
    <property type="entry name" value="PK beta-barrel domain-like"/>
    <property type="match status" value="1"/>
</dbReference>
<dbReference type="PANTHER" id="PTHR36930">
    <property type="entry name" value="METAL-SULFUR CLUSTER BIOSYNTHESIS PROTEINS YUAD-RELATED"/>
    <property type="match status" value="1"/>
</dbReference>
<dbReference type="PROSITE" id="PS51340">
    <property type="entry name" value="MOSC"/>
    <property type="match status" value="1"/>
</dbReference>
<comment type="caution">
    <text evidence="2">The sequence shown here is derived from an EMBL/GenBank/DDBJ whole genome shotgun (WGS) entry which is preliminary data.</text>
</comment>
<protein>
    <submittedName>
        <fullName evidence="2">MOSC domain-containing protein</fullName>
    </submittedName>
</protein>